<name>A0A2P4PHT1_RHIID</name>
<dbReference type="Proteomes" id="UP000018888">
    <property type="component" value="Unassembled WGS sequence"/>
</dbReference>
<reference evidence="2 3" key="2">
    <citation type="journal article" date="2018" name="New Phytol.">
        <title>High intraspecific genome diversity in the model arbuscular mycorrhizal symbiont Rhizophagus irregularis.</title>
        <authorList>
            <person name="Chen E.C.H."/>
            <person name="Morin E."/>
            <person name="Beaudet D."/>
            <person name="Noel J."/>
            <person name="Yildirir G."/>
            <person name="Ndikumana S."/>
            <person name="Charron P."/>
            <person name="St-Onge C."/>
            <person name="Giorgi J."/>
            <person name="Kruger M."/>
            <person name="Marton T."/>
            <person name="Ropars J."/>
            <person name="Grigoriev I.V."/>
            <person name="Hainaut M."/>
            <person name="Henrissat B."/>
            <person name="Roux C."/>
            <person name="Martin F."/>
            <person name="Corradi N."/>
        </authorList>
    </citation>
    <scope>NUCLEOTIDE SEQUENCE [LARGE SCALE GENOMIC DNA]</scope>
    <source>
        <strain evidence="2 3">DAOM 197198</strain>
    </source>
</reference>
<comment type="caution">
    <text evidence="2">The sequence shown here is derived from an EMBL/GenBank/DDBJ whole genome shotgun (WGS) entry which is preliminary data.</text>
</comment>
<accession>A0A2P4PHT1</accession>
<organism evidence="2 3">
    <name type="scientific">Rhizophagus irregularis (strain DAOM 181602 / DAOM 197198 / MUCL 43194)</name>
    <name type="common">Arbuscular mycorrhizal fungus</name>
    <name type="synonym">Glomus intraradices</name>
    <dbReference type="NCBI Taxonomy" id="747089"/>
    <lineage>
        <taxon>Eukaryota</taxon>
        <taxon>Fungi</taxon>
        <taxon>Fungi incertae sedis</taxon>
        <taxon>Mucoromycota</taxon>
        <taxon>Glomeromycotina</taxon>
        <taxon>Glomeromycetes</taxon>
        <taxon>Glomerales</taxon>
        <taxon>Glomeraceae</taxon>
        <taxon>Rhizophagus</taxon>
    </lineage>
</organism>
<sequence length="56" mass="6999">MNILFFLFFFSDIGYVHCPVFFSFFLQLNYYNYKYINPNYHLITKKKLDLLKYYSC</sequence>
<gene>
    <name evidence="2" type="ORF">GLOIN_2v1670820</name>
</gene>
<dbReference type="EMBL" id="AUPC02000227">
    <property type="protein sequence ID" value="POG64943.1"/>
    <property type="molecule type" value="Genomic_DNA"/>
</dbReference>
<keyword evidence="1" id="KW-0472">Membrane</keyword>
<feature type="transmembrane region" description="Helical" evidence="1">
    <location>
        <begin position="6"/>
        <end position="26"/>
    </location>
</feature>
<keyword evidence="3" id="KW-1185">Reference proteome</keyword>
<evidence type="ECO:0000313" key="3">
    <source>
        <dbReference type="Proteomes" id="UP000018888"/>
    </source>
</evidence>
<proteinExistence type="predicted"/>
<evidence type="ECO:0000313" key="2">
    <source>
        <dbReference type="EMBL" id="POG64943.1"/>
    </source>
</evidence>
<protein>
    <submittedName>
        <fullName evidence="2">Uncharacterized protein</fullName>
    </submittedName>
</protein>
<evidence type="ECO:0000256" key="1">
    <source>
        <dbReference type="SAM" id="Phobius"/>
    </source>
</evidence>
<keyword evidence="1" id="KW-1133">Transmembrane helix</keyword>
<reference evidence="2 3" key="1">
    <citation type="journal article" date="2013" name="Proc. Natl. Acad. Sci. U.S.A.">
        <title>Genome of an arbuscular mycorrhizal fungus provides insight into the oldest plant symbiosis.</title>
        <authorList>
            <person name="Tisserant E."/>
            <person name="Malbreil M."/>
            <person name="Kuo A."/>
            <person name="Kohler A."/>
            <person name="Symeonidi A."/>
            <person name="Balestrini R."/>
            <person name="Charron P."/>
            <person name="Duensing N."/>
            <person name="Frei Dit Frey N."/>
            <person name="Gianinazzi-Pearson V."/>
            <person name="Gilbert L.B."/>
            <person name="Handa Y."/>
            <person name="Herr J.R."/>
            <person name="Hijri M."/>
            <person name="Koul R."/>
            <person name="Kawaguchi M."/>
            <person name="Krajinski F."/>
            <person name="Lammers P.J."/>
            <person name="Masclaux F.G."/>
            <person name="Murat C."/>
            <person name="Morin E."/>
            <person name="Ndikumana S."/>
            <person name="Pagni M."/>
            <person name="Petitpierre D."/>
            <person name="Requena N."/>
            <person name="Rosikiewicz P."/>
            <person name="Riley R."/>
            <person name="Saito K."/>
            <person name="San Clemente H."/>
            <person name="Shapiro H."/>
            <person name="van Tuinen D."/>
            <person name="Becard G."/>
            <person name="Bonfante P."/>
            <person name="Paszkowski U."/>
            <person name="Shachar-Hill Y.Y."/>
            <person name="Tuskan G.A."/>
            <person name="Young P.W."/>
            <person name="Sanders I.R."/>
            <person name="Henrissat B."/>
            <person name="Rensing S.A."/>
            <person name="Grigoriev I.V."/>
            <person name="Corradi N."/>
            <person name="Roux C."/>
            <person name="Martin F."/>
        </authorList>
    </citation>
    <scope>NUCLEOTIDE SEQUENCE [LARGE SCALE GENOMIC DNA]</scope>
    <source>
        <strain evidence="2 3">DAOM 197198</strain>
    </source>
</reference>
<dbReference type="AlphaFoldDB" id="A0A2P4PHT1"/>
<keyword evidence="1" id="KW-0812">Transmembrane</keyword>